<evidence type="ECO:0000313" key="2">
    <source>
        <dbReference type="EMBL" id="WKN34429.1"/>
    </source>
</evidence>
<reference evidence="2" key="1">
    <citation type="journal article" date="2023" name="Comput. Struct. Biotechnol. J.">
        <title>Discovery of a novel marine Bacteroidetes with a rich repertoire of carbohydrate-active enzymes.</title>
        <authorList>
            <person name="Chen B."/>
            <person name="Liu G."/>
            <person name="Chen Q."/>
            <person name="Wang H."/>
            <person name="Liu L."/>
            <person name="Tang K."/>
        </authorList>
    </citation>
    <scope>NUCLEOTIDE SEQUENCE</scope>
    <source>
        <strain evidence="2">TK19036</strain>
    </source>
</reference>
<gene>
    <name evidence="2" type="ORF">K4G66_18800</name>
</gene>
<dbReference type="EMBL" id="CP120682">
    <property type="protein sequence ID" value="WKN34429.1"/>
    <property type="molecule type" value="Genomic_DNA"/>
</dbReference>
<evidence type="ECO:0008006" key="3">
    <source>
        <dbReference type="Google" id="ProtNLM"/>
    </source>
</evidence>
<evidence type="ECO:0000256" key="1">
    <source>
        <dbReference type="SAM" id="SignalP"/>
    </source>
</evidence>
<dbReference type="AlphaFoldDB" id="A0AA49GIT1"/>
<reference evidence="2" key="2">
    <citation type="journal article" date="2024" name="Antonie Van Leeuwenhoek">
        <title>Roseihalotalea indica gen. nov., sp. nov., a halophilic Bacteroidetes from mesopelagic Southwest Indian Ocean with higher carbohydrate metabolic potential.</title>
        <authorList>
            <person name="Chen B."/>
            <person name="Zhang M."/>
            <person name="Lin D."/>
            <person name="Ye J."/>
            <person name="Tang K."/>
        </authorList>
    </citation>
    <scope>NUCLEOTIDE SEQUENCE</scope>
    <source>
        <strain evidence="2">TK19036</strain>
    </source>
</reference>
<accession>A0AA49GIT1</accession>
<feature type="chain" id="PRO_5041335926" description="TolC family protein" evidence="1">
    <location>
        <begin position="23"/>
        <end position="272"/>
    </location>
</feature>
<name>A0AA49GIT1_9BACT</name>
<protein>
    <recommendedName>
        <fullName evidence="3">TolC family protein</fullName>
    </recommendedName>
</protein>
<sequence>MRLYVCTLLTGWLLGASQTLLAQPVLVIDKKAIVKSTENLSVNLLKKQRYKKIQDFTEEIRTSYAEIQTLQQQVLEDLKNVSSVQDLSWSDLSKSIYLSTELIRGARQPGLARPGLEIDVLVEHPLFNQHYENVYRNLFIAGGADPLPNDLTELQQAKQNRVALIHSFHQGAAERKAYAAVAFQYLSEDLLLKATELNEVLKQSARYSMTEAERIRLQSYAEDYLLLAARMLERSDQLLLEVASVKPMQQQAQQNRMQLERASHATTPVSNF</sequence>
<keyword evidence="1" id="KW-0732">Signal</keyword>
<proteinExistence type="predicted"/>
<organism evidence="2">
    <name type="scientific">Roseihalotalea indica</name>
    <dbReference type="NCBI Taxonomy" id="2867963"/>
    <lineage>
        <taxon>Bacteria</taxon>
        <taxon>Pseudomonadati</taxon>
        <taxon>Bacteroidota</taxon>
        <taxon>Cytophagia</taxon>
        <taxon>Cytophagales</taxon>
        <taxon>Catalimonadaceae</taxon>
        <taxon>Roseihalotalea</taxon>
    </lineage>
</organism>
<feature type="signal peptide" evidence="1">
    <location>
        <begin position="1"/>
        <end position="22"/>
    </location>
</feature>